<sequence length="99" mass="10820">MIAELPVVSLNFVLITPTELWALRYPSTNSLFVLERPAGEMFRGAGSAMRAQSNDLAAGASVVVASERLDDDPRWRELDAGELIRVGQDRVVHRSSVAP</sequence>
<organism evidence="1 2">
    <name type="scientific">Frondihabitans sucicola</name>
    <dbReference type="NCBI Taxonomy" id="1268041"/>
    <lineage>
        <taxon>Bacteria</taxon>
        <taxon>Bacillati</taxon>
        <taxon>Actinomycetota</taxon>
        <taxon>Actinomycetes</taxon>
        <taxon>Micrococcales</taxon>
        <taxon>Microbacteriaceae</taxon>
        <taxon>Frondihabitans</taxon>
    </lineage>
</organism>
<proteinExistence type="predicted"/>
<dbReference type="EMBL" id="AP027732">
    <property type="protein sequence ID" value="BDZ50521.1"/>
    <property type="molecule type" value="Genomic_DNA"/>
</dbReference>
<protein>
    <submittedName>
        <fullName evidence="1">Uncharacterized protein</fullName>
    </submittedName>
</protein>
<dbReference type="InterPro" id="IPR029055">
    <property type="entry name" value="Ntn_hydrolases_N"/>
</dbReference>
<name>A0ABM8GQ04_9MICO</name>
<accession>A0ABM8GQ04</accession>
<dbReference type="Gene3D" id="3.60.20.10">
    <property type="entry name" value="Glutamine Phosphoribosylpyrophosphate, subunit 1, domain 1"/>
    <property type="match status" value="1"/>
</dbReference>
<reference evidence="2" key="1">
    <citation type="journal article" date="2019" name="Int. J. Syst. Evol. Microbiol.">
        <title>The Global Catalogue of Microorganisms (GCM) 10K type strain sequencing project: providing services to taxonomists for standard genome sequencing and annotation.</title>
        <authorList>
            <consortium name="The Broad Institute Genomics Platform"/>
            <consortium name="The Broad Institute Genome Sequencing Center for Infectious Disease"/>
            <person name="Wu L."/>
            <person name="Ma J."/>
        </authorList>
    </citation>
    <scope>NUCLEOTIDE SEQUENCE [LARGE SCALE GENOMIC DNA]</scope>
    <source>
        <strain evidence="2">NBRC 108728</strain>
    </source>
</reference>
<evidence type="ECO:0000313" key="2">
    <source>
        <dbReference type="Proteomes" id="UP001321486"/>
    </source>
</evidence>
<gene>
    <name evidence="1" type="ORF">GCM10025867_27620</name>
</gene>
<evidence type="ECO:0000313" key="1">
    <source>
        <dbReference type="EMBL" id="BDZ50521.1"/>
    </source>
</evidence>
<dbReference type="Proteomes" id="UP001321486">
    <property type="component" value="Chromosome"/>
</dbReference>
<keyword evidence="2" id="KW-1185">Reference proteome</keyword>